<feature type="compositionally biased region" description="Basic and acidic residues" evidence="1">
    <location>
        <begin position="176"/>
        <end position="190"/>
    </location>
</feature>
<evidence type="ECO:0000256" key="1">
    <source>
        <dbReference type="SAM" id="MobiDB-lite"/>
    </source>
</evidence>
<evidence type="ECO:0008006" key="4">
    <source>
        <dbReference type="Google" id="ProtNLM"/>
    </source>
</evidence>
<dbReference type="Proteomes" id="UP001501710">
    <property type="component" value="Unassembled WGS sequence"/>
</dbReference>
<gene>
    <name evidence="2" type="ORF">GCM10022254_36230</name>
</gene>
<keyword evidence="3" id="KW-1185">Reference proteome</keyword>
<proteinExistence type="predicted"/>
<dbReference type="Gene3D" id="2.30.22.10">
    <property type="entry name" value="Head domain of nucleotide exchange factor GrpE"/>
    <property type="match status" value="1"/>
</dbReference>
<evidence type="ECO:0000313" key="2">
    <source>
        <dbReference type="EMBL" id="GAA4233545.1"/>
    </source>
</evidence>
<evidence type="ECO:0000313" key="3">
    <source>
        <dbReference type="Proteomes" id="UP001501710"/>
    </source>
</evidence>
<comment type="caution">
    <text evidence="2">The sequence shown here is derived from an EMBL/GenBank/DDBJ whole genome shotgun (WGS) entry which is preliminary data.</text>
</comment>
<protein>
    <recommendedName>
        <fullName evidence="4">Nucleotide exchange factor GrpE</fullName>
    </recommendedName>
</protein>
<accession>A0ABP8C4P8</accession>
<dbReference type="InterPro" id="IPR009012">
    <property type="entry name" value="GrpE_head"/>
</dbReference>
<reference evidence="3" key="1">
    <citation type="journal article" date="2019" name="Int. J. Syst. Evol. Microbiol.">
        <title>The Global Catalogue of Microorganisms (GCM) 10K type strain sequencing project: providing services to taxonomists for standard genome sequencing and annotation.</title>
        <authorList>
            <consortium name="The Broad Institute Genomics Platform"/>
            <consortium name="The Broad Institute Genome Sequencing Center for Infectious Disease"/>
            <person name="Wu L."/>
            <person name="Ma J."/>
        </authorList>
    </citation>
    <scope>NUCLEOTIDE SEQUENCE [LARGE SCALE GENOMIC DNA]</scope>
    <source>
        <strain evidence="3">JCM 17440</strain>
    </source>
</reference>
<organism evidence="2 3">
    <name type="scientific">Actinomadura meridiana</name>
    <dbReference type="NCBI Taxonomy" id="559626"/>
    <lineage>
        <taxon>Bacteria</taxon>
        <taxon>Bacillati</taxon>
        <taxon>Actinomycetota</taxon>
        <taxon>Actinomycetes</taxon>
        <taxon>Streptosporangiales</taxon>
        <taxon>Thermomonosporaceae</taxon>
        <taxon>Actinomadura</taxon>
    </lineage>
</organism>
<sequence>MGRVFARTGAAFRQWRHPAEFRIRASAWPEGALTELARAITAYGAADGAAETDHRLEVADLPADVTGLSDRSLAELATNLWRLRTRIERMDDPPRPLVRSLDAAWDVLTDTGITIKDHVGEPFDPGRAMSVVAYEPAPGLTRERITEAVRPGVYLAGRSIQMAEVIVGTPEPADTPDEHATAATEEAPKR</sequence>
<name>A0ABP8C4P8_9ACTN</name>
<feature type="region of interest" description="Disordered" evidence="1">
    <location>
        <begin position="170"/>
        <end position="190"/>
    </location>
</feature>
<dbReference type="EMBL" id="BAABAS010000007">
    <property type="protein sequence ID" value="GAA4233545.1"/>
    <property type="molecule type" value="Genomic_DNA"/>
</dbReference>
<dbReference type="SUPFAM" id="SSF51064">
    <property type="entry name" value="Head domain of nucleotide exchange factor GrpE"/>
    <property type="match status" value="1"/>
</dbReference>
<dbReference type="RefSeq" id="WP_344898028.1">
    <property type="nucleotide sequence ID" value="NZ_BAABAS010000007.1"/>
</dbReference>